<gene>
    <name evidence="1" type="ORF">OWV82_021559</name>
</gene>
<evidence type="ECO:0000313" key="2">
    <source>
        <dbReference type="Proteomes" id="UP001164539"/>
    </source>
</evidence>
<reference evidence="1 2" key="1">
    <citation type="journal article" date="2023" name="Science">
        <title>Complex scaffold remodeling in plant triterpene biosynthesis.</title>
        <authorList>
            <person name="De La Pena R."/>
            <person name="Hodgson H."/>
            <person name="Liu J.C."/>
            <person name="Stephenson M.J."/>
            <person name="Martin A.C."/>
            <person name="Owen C."/>
            <person name="Harkess A."/>
            <person name="Leebens-Mack J."/>
            <person name="Jimenez L.E."/>
            <person name="Osbourn A."/>
            <person name="Sattely E.S."/>
        </authorList>
    </citation>
    <scope>NUCLEOTIDE SEQUENCE [LARGE SCALE GENOMIC DNA]</scope>
    <source>
        <strain evidence="2">cv. JPN11</strain>
        <tissue evidence="1">Leaf</tissue>
    </source>
</reference>
<protein>
    <submittedName>
        <fullName evidence="1">Protein TRM32</fullName>
    </submittedName>
</protein>
<keyword evidence="2" id="KW-1185">Reference proteome</keyword>
<name>A0ACC1X0J4_MELAZ</name>
<sequence>MGKHTKKKGSHIPIQRGHPGCMWSIILHVIQYHHWHNVTKGLPHRRHGGNKHTKRGENPRNKKASNAGKSHEAGGDQVNGSNVQEVKQATPAHKSSVRSRMKSLISEEFSKTKGRHHRSSACPVKSELAHTTSIHNLEASQKDSPPKSAPTDASPETANESNEDSRTTILMNSLLEKSFDETIAREETGDGCQAMLTRNVLGHTRDDENKTQLIENNMLLQENLGHAKPASFKPKLINSKDLIRDASLYQSKEFLDALDIFNSNKEFFLKVFHDPNSPLAQHFHNQQTLSTRMGLTKSETFPLPGLSGKRVPMPSKLKHKQDVISSCEKEEGKLKVVGQAQNSMECESIEDICKQSMPSDRVNEIRKENKAMADVGNSSSSGSAHNVQNPCSNQVAIKHFKDLKQKIKHVIKESKNERHRITMDAVLHKVPHNQGFSKDLKNDIFEKLKDFSSKVDAKDSPPSSSQCDRKAHIGKRLHRIRRTSSVNETLDRYCQLYQSSANREAKEHISGTLKLKRAESASPPRSTCKSLGRILSLPDLKSYFSQSEDLFDAISSWTPARIPVEGTVSMSSLGEQNSRDIPIASEYCSQLDNPVGSQIQEDLVEVSDKGSGGDQVGSTSTADSNAEEDKLSGDMSILITRDSASDNSEPKATEQSEPSPVTVLDFDFKDVGESTAEFSLSEELEENLGFLLPGIQGSLISHHHEYSMDTPRVSHNSEFEKVESPSKQVAYEIPYVQVDAKDKAKFDYVKYILELSGFSGNESLGTWHSDYQPVDPSIYEEVEGCILLDPDCSANEGGTCNHIIIFDLINEVLMEIYERSYSYYPSPLSSLCRIHIMPSGNHVLKEVWANISWYLGLRPELDQSLDYVASMDLSKNDGWMNMQFSSECVGLEVEDLIFEELLEEVIFS</sequence>
<organism evidence="1 2">
    <name type="scientific">Melia azedarach</name>
    <name type="common">Chinaberry tree</name>
    <dbReference type="NCBI Taxonomy" id="155640"/>
    <lineage>
        <taxon>Eukaryota</taxon>
        <taxon>Viridiplantae</taxon>
        <taxon>Streptophyta</taxon>
        <taxon>Embryophyta</taxon>
        <taxon>Tracheophyta</taxon>
        <taxon>Spermatophyta</taxon>
        <taxon>Magnoliopsida</taxon>
        <taxon>eudicotyledons</taxon>
        <taxon>Gunneridae</taxon>
        <taxon>Pentapetalae</taxon>
        <taxon>rosids</taxon>
        <taxon>malvids</taxon>
        <taxon>Sapindales</taxon>
        <taxon>Meliaceae</taxon>
        <taxon>Melia</taxon>
    </lineage>
</organism>
<dbReference type="Proteomes" id="UP001164539">
    <property type="component" value="Chromosome 12"/>
</dbReference>
<dbReference type="EMBL" id="CM051405">
    <property type="protein sequence ID" value="KAJ4704684.1"/>
    <property type="molecule type" value="Genomic_DNA"/>
</dbReference>
<accession>A0ACC1X0J4</accession>
<comment type="caution">
    <text evidence="1">The sequence shown here is derived from an EMBL/GenBank/DDBJ whole genome shotgun (WGS) entry which is preliminary data.</text>
</comment>
<evidence type="ECO:0000313" key="1">
    <source>
        <dbReference type="EMBL" id="KAJ4704684.1"/>
    </source>
</evidence>
<proteinExistence type="predicted"/>